<organism evidence="4 5">
    <name type="scientific">Helianthus annuus</name>
    <name type="common">Common sunflower</name>
    <dbReference type="NCBI Taxonomy" id="4232"/>
    <lineage>
        <taxon>Eukaryota</taxon>
        <taxon>Viridiplantae</taxon>
        <taxon>Streptophyta</taxon>
        <taxon>Embryophyta</taxon>
        <taxon>Tracheophyta</taxon>
        <taxon>Spermatophyta</taxon>
        <taxon>Magnoliopsida</taxon>
        <taxon>eudicotyledons</taxon>
        <taxon>Gunneridae</taxon>
        <taxon>Pentapetalae</taxon>
        <taxon>asterids</taxon>
        <taxon>campanulids</taxon>
        <taxon>Asterales</taxon>
        <taxon>Asteraceae</taxon>
        <taxon>Asteroideae</taxon>
        <taxon>Heliantheae alliance</taxon>
        <taxon>Heliantheae</taxon>
        <taxon>Helianthus</taxon>
    </lineage>
</organism>
<dbReference type="InParanoid" id="A0A251UG16"/>
<feature type="region of interest" description="Disordered" evidence="1">
    <location>
        <begin position="469"/>
        <end position="543"/>
    </location>
</feature>
<feature type="compositionally biased region" description="Basic and acidic residues" evidence="1">
    <location>
        <begin position="470"/>
        <end position="487"/>
    </location>
</feature>
<dbReference type="InterPro" id="IPR022212">
    <property type="entry name" value="DUF3741"/>
</dbReference>
<dbReference type="Pfam" id="PF12552">
    <property type="entry name" value="DUF3741"/>
    <property type="match status" value="1"/>
</dbReference>
<reference evidence="5" key="1">
    <citation type="journal article" date="2017" name="Nature">
        <title>The sunflower genome provides insights into oil metabolism, flowering and Asterid evolution.</title>
        <authorList>
            <person name="Badouin H."/>
            <person name="Gouzy J."/>
            <person name="Grassa C.J."/>
            <person name="Murat F."/>
            <person name="Staton S.E."/>
            <person name="Cottret L."/>
            <person name="Lelandais-Briere C."/>
            <person name="Owens G.L."/>
            <person name="Carrere S."/>
            <person name="Mayjonade B."/>
            <person name="Legrand L."/>
            <person name="Gill N."/>
            <person name="Kane N.C."/>
            <person name="Bowers J.E."/>
            <person name="Hubner S."/>
            <person name="Bellec A."/>
            <person name="Berard A."/>
            <person name="Berges H."/>
            <person name="Blanchet N."/>
            <person name="Boniface M.C."/>
            <person name="Brunel D."/>
            <person name="Catrice O."/>
            <person name="Chaidir N."/>
            <person name="Claudel C."/>
            <person name="Donnadieu C."/>
            <person name="Faraut T."/>
            <person name="Fievet G."/>
            <person name="Helmstetter N."/>
            <person name="King M."/>
            <person name="Knapp S.J."/>
            <person name="Lai Z."/>
            <person name="Le Paslier M.C."/>
            <person name="Lippi Y."/>
            <person name="Lorenzon L."/>
            <person name="Mandel J.R."/>
            <person name="Marage G."/>
            <person name="Marchand G."/>
            <person name="Marquand E."/>
            <person name="Bret-Mestries E."/>
            <person name="Morien E."/>
            <person name="Nambeesan S."/>
            <person name="Nguyen T."/>
            <person name="Pegot-Espagnet P."/>
            <person name="Pouilly N."/>
            <person name="Raftis F."/>
            <person name="Sallet E."/>
            <person name="Schiex T."/>
            <person name="Thomas J."/>
            <person name="Vandecasteele C."/>
            <person name="Vares D."/>
            <person name="Vear F."/>
            <person name="Vautrin S."/>
            <person name="Crespi M."/>
            <person name="Mangin B."/>
            <person name="Burke J.M."/>
            <person name="Salse J."/>
            <person name="Munos S."/>
            <person name="Vincourt P."/>
            <person name="Rieseberg L.H."/>
            <person name="Langlade N.B."/>
        </authorList>
    </citation>
    <scope>NUCLEOTIDE SEQUENCE [LARGE SCALE GENOMIC DNA]</scope>
    <source>
        <strain evidence="5">cv. SF193</strain>
    </source>
</reference>
<name>A0A251UG16_HELAN</name>
<evidence type="ECO:0008006" key="6">
    <source>
        <dbReference type="Google" id="ProtNLM"/>
    </source>
</evidence>
<dbReference type="Pfam" id="PF14309">
    <property type="entry name" value="DUF4378"/>
    <property type="match status" value="1"/>
</dbReference>
<evidence type="ECO:0000259" key="3">
    <source>
        <dbReference type="Pfam" id="PF14309"/>
    </source>
</evidence>
<dbReference type="InterPro" id="IPR025486">
    <property type="entry name" value="DUF4378"/>
</dbReference>
<keyword evidence="5" id="KW-1185">Reference proteome</keyword>
<dbReference type="OMA" id="FINAVHI"/>
<dbReference type="AlphaFoldDB" id="A0A251UG16"/>
<feature type="region of interest" description="Disordered" evidence="1">
    <location>
        <begin position="40"/>
        <end position="62"/>
    </location>
</feature>
<feature type="compositionally biased region" description="Polar residues" evidence="1">
    <location>
        <begin position="507"/>
        <end position="520"/>
    </location>
</feature>
<dbReference type="Proteomes" id="UP000215914">
    <property type="component" value="Chromosome 6"/>
</dbReference>
<feature type="domain" description="DUF3741" evidence="2">
    <location>
        <begin position="192"/>
        <end position="225"/>
    </location>
</feature>
<dbReference type="STRING" id="4232.A0A251UG16"/>
<feature type="domain" description="DUF4378" evidence="3">
    <location>
        <begin position="593"/>
        <end position="736"/>
    </location>
</feature>
<accession>A0A251UG16</accession>
<dbReference type="PANTHER" id="PTHR47212">
    <property type="entry name" value="ADHESIN-LIKE PROTEIN, PUTATIVE (DUF3741)-RELATED"/>
    <property type="match status" value="1"/>
</dbReference>
<dbReference type="EMBL" id="CM007895">
    <property type="protein sequence ID" value="OTG22300.1"/>
    <property type="molecule type" value="Genomic_DNA"/>
</dbReference>
<dbReference type="PANTHER" id="PTHR47212:SF14">
    <property type="entry name" value="DUF4378 DOMAIN-CONTAINING PROTEIN"/>
    <property type="match status" value="1"/>
</dbReference>
<feature type="compositionally biased region" description="Acidic residues" evidence="1">
    <location>
        <begin position="488"/>
        <end position="500"/>
    </location>
</feature>
<evidence type="ECO:0000259" key="2">
    <source>
        <dbReference type="Pfam" id="PF12552"/>
    </source>
</evidence>
<sequence>MAKRSHQRPSRQKKDTSGCMWGIISMFDFRHGRTPRRLLSDRRRYTDNNSYGPPYPASEASFPTYSQEMHSSIKDVEKTKKTKVDLTRMRVKEVTEEKMFFDLDPKSIRKNHERVNKSKTLQKSFDEETSISHQAQKTSQYHDLEALVREILLIYRKRNEQNGDHGTWAKRSFPIVEEKLIAAVEALLNEKSRNGDHKKFHHSKEMFKMLSSNKEMFLKILHDQNLILLNEDQKSRSRSKVQGPEEPEPLTRKHQKIFRRKSKSQECIQLYEKDRIVVLKPGCSENQVSTGNETDNDENGSQFSFTKVKRRLKHAMENEQATPGPTERAGKTVDSGWSSPNRDHFYIERFTKVNNGFKTGDRFSNSRADNRISNIYVEAKKHLSEMLTSGDEDAESMKRSLPARSKSLGRILSLREYNSLSPLNSPRGQTRPMVNTSQLIVPIENPEGKIAVLDNVTCEGDQEIVNLPSCDKEHKKQPELCEPRDSVTEEDQPSESLEPDLPEKNELSSSQNPNEHSLASKTEDFKTSPEKPSPVSVLEPLFSDDDVTPAKPVSLPVEAAVQPRCIEFDEFVSGVEDQQIRITDSGDNEETAFEYVEAVLLSSDLNWSVFENRWISSVQILDSSLFDEVETFSSQAKYDQKLLFDSTNEALEDVCNRFIPESPFIKQNYWPVPKGMDLINEVWSRLESRLCKLYPRDLNTLVSNELETNRMWLDLQSGSREVVFELEESIFEETIDDVLFEFVYL</sequence>
<evidence type="ECO:0000313" key="4">
    <source>
        <dbReference type="EMBL" id="OTG22300.1"/>
    </source>
</evidence>
<dbReference type="OrthoDB" id="770239at2759"/>
<evidence type="ECO:0000256" key="1">
    <source>
        <dbReference type="SAM" id="MobiDB-lite"/>
    </source>
</evidence>
<feature type="region of interest" description="Disordered" evidence="1">
    <location>
        <begin position="231"/>
        <end position="258"/>
    </location>
</feature>
<proteinExistence type="predicted"/>
<feature type="region of interest" description="Disordered" evidence="1">
    <location>
        <begin position="315"/>
        <end position="337"/>
    </location>
</feature>
<gene>
    <name evidence="4" type="ORF">HannXRQ_Chr06g0170011</name>
</gene>
<evidence type="ECO:0000313" key="5">
    <source>
        <dbReference type="Proteomes" id="UP000215914"/>
    </source>
</evidence>
<dbReference type="FunCoup" id="A0A251UG16">
    <property type="interactions" value="2348"/>
</dbReference>
<protein>
    <recommendedName>
        <fullName evidence="6">DUF4378 domain-containing protein</fullName>
    </recommendedName>
</protein>